<dbReference type="SUPFAM" id="SSF51735">
    <property type="entry name" value="NAD(P)-binding Rossmann-fold domains"/>
    <property type="match status" value="1"/>
</dbReference>
<dbReference type="InterPro" id="IPR002347">
    <property type="entry name" value="SDR_fam"/>
</dbReference>
<evidence type="ECO:0000313" key="5">
    <source>
        <dbReference type="Proteomes" id="UP000452235"/>
    </source>
</evidence>
<dbReference type="InterPro" id="IPR051122">
    <property type="entry name" value="SDR_DHRS6-like"/>
</dbReference>
<gene>
    <name evidence="4" type="ORF">ATEIFO6365_0008014500</name>
</gene>
<proteinExistence type="inferred from homology"/>
<dbReference type="PANTHER" id="PTHR43477">
    <property type="entry name" value="DIHYDROANTICAPSIN 7-DEHYDROGENASE"/>
    <property type="match status" value="1"/>
</dbReference>
<keyword evidence="2" id="KW-0521">NADP</keyword>
<dbReference type="Gene3D" id="3.40.50.720">
    <property type="entry name" value="NAD(P)-binding Rossmann-like Domain"/>
    <property type="match status" value="1"/>
</dbReference>
<protein>
    <submittedName>
        <fullName evidence="4">Short-chain dehydrogenase/reductase SDR</fullName>
    </submittedName>
</protein>
<reference evidence="4 5" key="1">
    <citation type="submission" date="2020-01" db="EMBL/GenBank/DDBJ databases">
        <title>Aspergillus terreus IFO 6365 whole genome shotgun sequence.</title>
        <authorList>
            <person name="Kanamasa S."/>
            <person name="Takahashi H."/>
        </authorList>
    </citation>
    <scope>NUCLEOTIDE SEQUENCE [LARGE SCALE GENOMIC DNA]</scope>
    <source>
        <strain evidence="4 5">IFO 6365</strain>
    </source>
</reference>
<dbReference type="Pfam" id="PF00106">
    <property type="entry name" value="adh_short"/>
    <property type="match status" value="1"/>
</dbReference>
<evidence type="ECO:0000256" key="1">
    <source>
        <dbReference type="ARBA" id="ARBA00006484"/>
    </source>
</evidence>
<keyword evidence="5" id="KW-1185">Reference proteome</keyword>
<dbReference type="PRINTS" id="PR00080">
    <property type="entry name" value="SDRFAMILY"/>
</dbReference>
<comment type="caution">
    <text evidence="4">The sequence shown here is derived from an EMBL/GenBank/DDBJ whole genome shotgun (WGS) entry which is preliminary data.</text>
</comment>
<dbReference type="OrthoDB" id="37659at2759"/>
<name>A0A5M3Z694_ASPTE</name>
<keyword evidence="3" id="KW-0560">Oxidoreductase</keyword>
<evidence type="ECO:0000313" key="4">
    <source>
        <dbReference type="EMBL" id="GFF18204.1"/>
    </source>
</evidence>
<dbReference type="Proteomes" id="UP000452235">
    <property type="component" value="Unassembled WGS sequence"/>
</dbReference>
<dbReference type="CDD" id="cd05233">
    <property type="entry name" value="SDR_c"/>
    <property type="match status" value="1"/>
</dbReference>
<dbReference type="InterPro" id="IPR036291">
    <property type="entry name" value="NAD(P)-bd_dom_sf"/>
</dbReference>
<accession>A0A5M3Z694</accession>
<evidence type="ECO:0000256" key="3">
    <source>
        <dbReference type="ARBA" id="ARBA00023002"/>
    </source>
</evidence>
<dbReference type="GO" id="GO:0016491">
    <property type="term" value="F:oxidoreductase activity"/>
    <property type="evidence" value="ECO:0007669"/>
    <property type="project" value="UniProtKB-KW"/>
</dbReference>
<sequence>MTLGTGMVNNQRRANLRQTIIITGIASGIGLSTATAALNEGARVFGVDIAIPPATLQQHRNFKFLQCDLASAPDAADDVVRACTDAYGPRIDALLNIAGVMDHYGSVDTLADATWEKCLAVNLTAPVKLMRAVIPFMRGSATGGSIVNVASKAGLSGGAGGVAYTASK</sequence>
<dbReference type="AlphaFoldDB" id="A0A5M3Z694"/>
<dbReference type="VEuPathDB" id="FungiDB:ATEG_10086"/>
<organism evidence="4 5">
    <name type="scientific">Aspergillus terreus</name>
    <dbReference type="NCBI Taxonomy" id="33178"/>
    <lineage>
        <taxon>Eukaryota</taxon>
        <taxon>Fungi</taxon>
        <taxon>Dikarya</taxon>
        <taxon>Ascomycota</taxon>
        <taxon>Pezizomycotina</taxon>
        <taxon>Eurotiomycetes</taxon>
        <taxon>Eurotiomycetidae</taxon>
        <taxon>Eurotiales</taxon>
        <taxon>Aspergillaceae</taxon>
        <taxon>Aspergillus</taxon>
        <taxon>Aspergillus subgen. Circumdati</taxon>
    </lineage>
</organism>
<comment type="similarity">
    <text evidence="1">Belongs to the short-chain dehydrogenases/reductases (SDR) family.</text>
</comment>
<dbReference type="PANTHER" id="PTHR43477:SF1">
    <property type="entry name" value="DIHYDROANTICAPSIN 7-DEHYDROGENASE"/>
    <property type="match status" value="1"/>
</dbReference>
<dbReference type="PRINTS" id="PR00081">
    <property type="entry name" value="GDHRDH"/>
</dbReference>
<evidence type="ECO:0000256" key="2">
    <source>
        <dbReference type="ARBA" id="ARBA00022857"/>
    </source>
</evidence>
<dbReference type="EMBL" id="BLJY01000008">
    <property type="protein sequence ID" value="GFF18204.1"/>
    <property type="molecule type" value="Genomic_DNA"/>
</dbReference>